<proteinExistence type="inferred from homology"/>
<dbReference type="InterPro" id="IPR001841">
    <property type="entry name" value="Znf_RING"/>
</dbReference>
<dbReference type="PROSITE" id="PS50089">
    <property type="entry name" value="ZF_RING_2"/>
    <property type="match status" value="1"/>
</dbReference>
<name>A0A074RUZ1_9AGAM</name>
<dbReference type="Pfam" id="PF14604">
    <property type="entry name" value="SH3_9"/>
    <property type="match status" value="1"/>
</dbReference>
<feature type="compositionally biased region" description="Polar residues" evidence="9">
    <location>
        <begin position="416"/>
        <end position="425"/>
    </location>
</feature>
<dbReference type="SUPFAM" id="SSF50044">
    <property type="entry name" value="SH3-domain"/>
    <property type="match status" value="1"/>
</dbReference>
<keyword evidence="3" id="KW-0479">Metal-binding</keyword>
<dbReference type="Proteomes" id="UP000027456">
    <property type="component" value="Unassembled WGS sequence"/>
</dbReference>
<sequence>MFVLQECSICFEDYDAERQPHSIPCGHVFCQPCLDSLVSASPQCPNCRVSYASASIRKVICNLQDQDSSGPENAAQESEAEALMWQAIQSAVESPQDLKQCKSIVQNNPEDVLLTTGMNKNVLTSLTLMRLLVQMEEKNSSLKDKLDTCWAVEESLRDQIIRLEAKLNLAGTNTCPSSEHFKLLLADVHKLQSAVDVINKNTSEVARRLSAKSEPPAPQGRLTEAPGPSAQVSISPPAPESVATPPLKKQPSRPGILRKPSPQDTNNSMADSPVESPATSRVLLGNGNPLRQDPLGPTHHRYPSTPTPARQLMSPPMTPAVLLEPLDGSSLFGQTSHMNRWKSVGPSSNHAGIGGPSTAPPPYQSPPMTRHLSIASVPTLNKTHMAHPSMPTPSVPTNTMNPFFANPRPAPTPTPTLQSFSHSANRTPLPATPIPAPTSTPRPQSRPRTLTAVFDFSASSPAELSLRNGQKLYLLPESDTHQEWIWCQDENGKTGYAPKSYVTVDST</sequence>
<feature type="compositionally biased region" description="Pro residues" evidence="9">
    <location>
        <begin position="430"/>
        <end position="440"/>
    </location>
</feature>
<evidence type="ECO:0000256" key="3">
    <source>
        <dbReference type="ARBA" id="ARBA00022723"/>
    </source>
</evidence>
<feature type="domain" description="RING-type" evidence="11">
    <location>
        <begin position="7"/>
        <end position="48"/>
    </location>
</feature>
<dbReference type="InterPro" id="IPR017907">
    <property type="entry name" value="Znf_RING_CS"/>
</dbReference>
<dbReference type="InterPro" id="IPR001452">
    <property type="entry name" value="SH3_domain"/>
</dbReference>
<reference evidence="12 13" key="1">
    <citation type="submission" date="2013-12" db="EMBL/GenBank/DDBJ databases">
        <authorList>
            <person name="Cubeta M."/>
            <person name="Pakala S."/>
            <person name="Fedorova N."/>
            <person name="Thomas E."/>
            <person name="Dean R."/>
            <person name="Jabaji S."/>
            <person name="Neate S."/>
            <person name="Toda T."/>
            <person name="Tavantzis S."/>
            <person name="Vilgalys R."/>
            <person name="Bharathan N."/>
            <person name="Pakala S."/>
            <person name="Losada L.S."/>
            <person name="Zafar N."/>
            <person name="Nierman W."/>
        </authorList>
    </citation>
    <scope>NUCLEOTIDE SEQUENCE [LARGE SCALE GENOMIC DNA]</scope>
    <source>
        <strain evidence="12 13">123E</strain>
    </source>
</reference>
<keyword evidence="5" id="KW-0862">Zinc</keyword>
<accession>A0A074RUZ1</accession>
<evidence type="ECO:0000256" key="1">
    <source>
        <dbReference type="ARBA" id="ARBA00008649"/>
    </source>
</evidence>
<dbReference type="PANTHER" id="PTHR16047:SF7">
    <property type="entry name" value="E3 UBIQUITIN-PROTEIN LIGASE RFWD3"/>
    <property type="match status" value="1"/>
</dbReference>
<dbReference type="OrthoDB" id="6105938at2759"/>
<evidence type="ECO:0000313" key="12">
    <source>
        <dbReference type="EMBL" id="KEP48468.1"/>
    </source>
</evidence>
<dbReference type="PROSITE" id="PS50002">
    <property type="entry name" value="SH3"/>
    <property type="match status" value="1"/>
</dbReference>
<evidence type="ECO:0000256" key="6">
    <source>
        <dbReference type="ARBA" id="ARBA00022843"/>
    </source>
</evidence>
<evidence type="ECO:0000259" key="10">
    <source>
        <dbReference type="PROSITE" id="PS50002"/>
    </source>
</evidence>
<comment type="caution">
    <text evidence="12">The sequence shown here is derived from an EMBL/GenBank/DDBJ whole genome shotgun (WGS) entry which is preliminary data.</text>
</comment>
<keyword evidence="6" id="KW-0832">Ubl conjugation</keyword>
<dbReference type="PANTHER" id="PTHR16047">
    <property type="entry name" value="RFWD3 PROTEIN"/>
    <property type="match status" value="1"/>
</dbReference>
<feature type="region of interest" description="Disordered" evidence="9">
    <location>
        <begin position="207"/>
        <end position="313"/>
    </location>
</feature>
<dbReference type="PROSITE" id="PS00518">
    <property type="entry name" value="ZF_RING_1"/>
    <property type="match status" value="1"/>
</dbReference>
<evidence type="ECO:0000256" key="2">
    <source>
        <dbReference type="ARBA" id="ARBA00022443"/>
    </source>
</evidence>
<dbReference type="SMART" id="SM00184">
    <property type="entry name" value="RING"/>
    <property type="match status" value="1"/>
</dbReference>
<dbReference type="InterPro" id="IPR013083">
    <property type="entry name" value="Znf_RING/FYVE/PHD"/>
</dbReference>
<dbReference type="InterPro" id="IPR037381">
    <property type="entry name" value="RFWD3"/>
</dbReference>
<keyword evidence="13" id="KW-1185">Reference proteome</keyword>
<evidence type="ECO:0000256" key="7">
    <source>
        <dbReference type="PROSITE-ProRule" id="PRU00175"/>
    </source>
</evidence>
<feature type="region of interest" description="Disordered" evidence="9">
    <location>
        <begin position="407"/>
        <end position="447"/>
    </location>
</feature>
<dbReference type="SMART" id="SM00326">
    <property type="entry name" value="SH3"/>
    <property type="match status" value="1"/>
</dbReference>
<dbReference type="HOGENOM" id="CLU_537643_0_0_1"/>
<dbReference type="STRING" id="1423351.A0A074RUZ1"/>
<dbReference type="InterPro" id="IPR036028">
    <property type="entry name" value="SH3-like_dom_sf"/>
</dbReference>
<dbReference type="GO" id="GO:0008270">
    <property type="term" value="F:zinc ion binding"/>
    <property type="evidence" value="ECO:0007669"/>
    <property type="project" value="UniProtKB-KW"/>
</dbReference>
<feature type="domain" description="SH3" evidence="10">
    <location>
        <begin position="445"/>
        <end position="507"/>
    </location>
</feature>
<keyword evidence="4 7" id="KW-0863">Zinc-finger</keyword>
<dbReference type="Gene3D" id="2.30.30.40">
    <property type="entry name" value="SH3 Domains"/>
    <property type="match status" value="1"/>
</dbReference>
<dbReference type="SUPFAM" id="SSF57850">
    <property type="entry name" value="RING/U-box"/>
    <property type="match status" value="1"/>
</dbReference>
<dbReference type="GO" id="GO:0004842">
    <property type="term" value="F:ubiquitin-protein transferase activity"/>
    <property type="evidence" value="ECO:0007669"/>
    <property type="project" value="InterPro"/>
</dbReference>
<dbReference type="GO" id="GO:0005634">
    <property type="term" value="C:nucleus"/>
    <property type="evidence" value="ECO:0007669"/>
    <property type="project" value="InterPro"/>
</dbReference>
<keyword evidence="2 8" id="KW-0728">SH3 domain</keyword>
<dbReference type="AlphaFoldDB" id="A0A074RUZ1"/>
<evidence type="ECO:0000259" key="11">
    <source>
        <dbReference type="PROSITE" id="PS50089"/>
    </source>
</evidence>
<dbReference type="GO" id="GO:0016567">
    <property type="term" value="P:protein ubiquitination"/>
    <property type="evidence" value="ECO:0007669"/>
    <property type="project" value="InterPro"/>
</dbReference>
<evidence type="ECO:0000256" key="5">
    <source>
        <dbReference type="ARBA" id="ARBA00022833"/>
    </source>
</evidence>
<evidence type="ECO:0000256" key="9">
    <source>
        <dbReference type="SAM" id="MobiDB-lite"/>
    </source>
</evidence>
<evidence type="ECO:0000313" key="13">
    <source>
        <dbReference type="Proteomes" id="UP000027456"/>
    </source>
</evidence>
<comment type="similarity">
    <text evidence="1">Belongs to the SH3RF family.</text>
</comment>
<evidence type="ECO:0000256" key="8">
    <source>
        <dbReference type="PROSITE-ProRule" id="PRU00192"/>
    </source>
</evidence>
<evidence type="ECO:0000256" key="4">
    <source>
        <dbReference type="ARBA" id="ARBA00022771"/>
    </source>
</evidence>
<dbReference type="Pfam" id="PF13639">
    <property type="entry name" value="zf-RING_2"/>
    <property type="match status" value="1"/>
</dbReference>
<dbReference type="Gene3D" id="3.30.40.10">
    <property type="entry name" value="Zinc/RING finger domain, C3HC4 (zinc finger)"/>
    <property type="match status" value="1"/>
</dbReference>
<dbReference type="GO" id="GO:0036297">
    <property type="term" value="P:interstrand cross-link repair"/>
    <property type="evidence" value="ECO:0007669"/>
    <property type="project" value="InterPro"/>
</dbReference>
<dbReference type="EMBL" id="AZST01000508">
    <property type="protein sequence ID" value="KEP48468.1"/>
    <property type="molecule type" value="Genomic_DNA"/>
</dbReference>
<gene>
    <name evidence="12" type="ORF">V565_123810</name>
</gene>
<organism evidence="12 13">
    <name type="scientific">Rhizoctonia solani 123E</name>
    <dbReference type="NCBI Taxonomy" id="1423351"/>
    <lineage>
        <taxon>Eukaryota</taxon>
        <taxon>Fungi</taxon>
        <taxon>Dikarya</taxon>
        <taxon>Basidiomycota</taxon>
        <taxon>Agaricomycotina</taxon>
        <taxon>Agaricomycetes</taxon>
        <taxon>Cantharellales</taxon>
        <taxon>Ceratobasidiaceae</taxon>
        <taxon>Rhizoctonia</taxon>
    </lineage>
</organism>
<protein>
    <submittedName>
        <fullName evidence="12">Zinc finger, C3HC4 type (RING finger) protein</fullName>
    </submittedName>
</protein>